<gene>
    <name evidence="2" type="ORF">DN745_13255</name>
</gene>
<reference evidence="2 3" key="1">
    <citation type="submission" date="2018-06" db="EMBL/GenBank/DDBJ databases">
        <title>Lujinxingia sediminis gen. nov. sp. nov., a new facultative anaerobic member of the class Deltaproteobacteria, and proposal of Lujinxingaceae fam. nov.</title>
        <authorList>
            <person name="Guo L.-Y."/>
            <person name="Li C.-M."/>
            <person name="Wang S."/>
            <person name="Du Z.-J."/>
        </authorList>
    </citation>
    <scope>NUCLEOTIDE SEQUENCE [LARGE SCALE GENOMIC DNA]</scope>
    <source>
        <strain evidence="2 3">FA350</strain>
    </source>
</reference>
<evidence type="ECO:0000313" key="3">
    <source>
        <dbReference type="Proteomes" id="UP000249799"/>
    </source>
</evidence>
<evidence type="ECO:0008006" key="4">
    <source>
        <dbReference type="Google" id="ProtNLM"/>
    </source>
</evidence>
<proteinExistence type="predicted"/>
<dbReference type="Proteomes" id="UP000249799">
    <property type="component" value="Chromosome"/>
</dbReference>
<feature type="region of interest" description="Disordered" evidence="1">
    <location>
        <begin position="1"/>
        <end position="23"/>
    </location>
</feature>
<sequence>MLGATLMSAPASAQEAVSAEPAEATIKMREPTPTLTWSQEDAIIINIRSATYDTPDDSFDAFGSDANYMAGQIEVGYDLGAILLPGLRGYLIYSGGGFEKQSRFNGALDLGWRRDMVMVAADYGPELWGFFRPSLRLGGGYSVQTLDTTIDGIERQDRGHGAAGFGALSLEFFTPKGFLSNVQVGVVVEAGGLLQTNATFDEMEVDGGEDDGWAHEQTSLGTLKASGKFVTAGAEVIVSF</sequence>
<name>A0A2Z4FMS5_9DELT</name>
<organism evidence="2 3">
    <name type="scientific">Bradymonas sediminis</name>
    <dbReference type="NCBI Taxonomy" id="1548548"/>
    <lineage>
        <taxon>Bacteria</taxon>
        <taxon>Deltaproteobacteria</taxon>
        <taxon>Bradymonadales</taxon>
        <taxon>Bradymonadaceae</taxon>
        <taxon>Bradymonas</taxon>
    </lineage>
</organism>
<dbReference type="AlphaFoldDB" id="A0A2Z4FMS5"/>
<evidence type="ECO:0000313" key="2">
    <source>
        <dbReference type="EMBL" id="AWV90243.1"/>
    </source>
</evidence>
<dbReference type="KEGG" id="bsed:DN745_13255"/>
<dbReference type="EMBL" id="CP030032">
    <property type="protein sequence ID" value="AWV90243.1"/>
    <property type="molecule type" value="Genomic_DNA"/>
</dbReference>
<keyword evidence="3" id="KW-1185">Reference proteome</keyword>
<accession>A0A2Z4FMS5</accession>
<dbReference type="OrthoDB" id="9999390at2"/>
<evidence type="ECO:0000256" key="1">
    <source>
        <dbReference type="SAM" id="MobiDB-lite"/>
    </source>
</evidence>
<protein>
    <recommendedName>
        <fullName evidence="4">Outer membrane protein beta-barrel domain-containing protein</fullName>
    </recommendedName>
</protein>